<organism evidence="2 3">
    <name type="scientific">Natranaerobius trueperi</name>
    <dbReference type="NCBI Taxonomy" id="759412"/>
    <lineage>
        <taxon>Bacteria</taxon>
        <taxon>Bacillati</taxon>
        <taxon>Bacillota</taxon>
        <taxon>Clostridia</taxon>
        <taxon>Natranaerobiales</taxon>
        <taxon>Natranaerobiaceae</taxon>
        <taxon>Natranaerobius</taxon>
    </lineage>
</organism>
<reference evidence="2 3" key="1">
    <citation type="submission" date="2017-06" db="EMBL/GenBank/DDBJ databases">
        <title>Draft Genome Sequence of Natranaerobius trueperi halophilic, alkalithermophilic bacteria from soda lakes.</title>
        <authorList>
            <person name="Zhao B."/>
        </authorList>
    </citation>
    <scope>NUCLEOTIDE SEQUENCE [LARGE SCALE GENOMIC DNA]</scope>
    <source>
        <strain evidence="2 3">DSM 18760</strain>
    </source>
</reference>
<dbReference type="Pfam" id="PF03883">
    <property type="entry name" value="H2O2_YaaD"/>
    <property type="match status" value="1"/>
</dbReference>
<accession>A0A226BWW9</accession>
<comment type="caution">
    <text evidence="2">The sequence shown here is derived from an EMBL/GenBank/DDBJ whole genome shotgun (WGS) entry which is preliminary data.</text>
</comment>
<dbReference type="InterPro" id="IPR005583">
    <property type="entry name" value="YaaA"/>
</dbReference>
<dbReference type="GO" id="GO:0005829">
    <property type="term" value="C:cytosol"/>
    <property type="evidence" value="ECO:0007669"/>
    <property type="project" value="TreeGrafter"/>
</dbReference>
<dbReference type="AlphaFoldDB" id="A0A226BWW9"/>
<sequence length="255" mass="30111">MMIVLISPSKTMDFDSKYETMKTEPDFHDDAFELIKELREYDSKELASLMGISDELAKLNYNRFQTFKKAPNLDDGKQALFTYQGSVYKEIYPEDFNDQELEFSQRNLRIISGLYGLLKPLDIIQPYRLEMSIKLKLNGYKNLYEFWQIKITNRLTELVEQSHHKFLVNLASKEYFGVLNTEKIQGNVVTPVFKDFKKGQYRVIGFSAKKARGKMVRYIVKKGIQDPHELKKFTADDYRYSSKHSNDKQWVFIRD</sequence>
<dbReference type="GO" id="GO:0033194">
    <property type="term" value="P:response to hydroperoxide"/>
    <property type="evidence" value="ECO:0007669"/>
    <property type="project" value="TreeGrafter"/>
</dbReference>
<dbReference type="Proteomes" id="UP000214588">
    <property type="component" value="Unassembled WGS sequence"/>
</dbReference>
<evidence type="ECO:0000313" key="2">
    <source>
        <dbReference type="EMBL" id="OWZ83538.1"/>
    </source>
</evidence>
<dbReference type="HAMAP" id="MF_00652">
    <property type="entry name" value="UPF0246"/>
    <property type="match status" value="1"/>
</dbReference>
<keyword evidence="3" id="KW-1185">Reference proteome</keyword>
<dbReference type="PANTHER" id="PTHR30283">
    <property type="entry name" value="PEROXIDE STRESS RESPONSE PROTEIN YAAA"/>
    <property type="match status" value="1"/>
</dbReference>
<comment type="similarity">
    <text evidence="1">Belongs to the UPF0246 family.</text>
</comment>
<dbReference type="PANTHER" id="PTHR30283:SF4">
    <property type="entry name" value="PEROXIDE STRESS RESISTANCE PROTEIN YAAA"/>
    <property type="match status" value="1"/>
</dbReference>
<name>A0A226BWW9_9FIRM</name>
<evidence type="ECO:0000256" key="1">
    <source>
        <dbReference type="HAMAP-Rule" id="MF_00652"/>
    </source>
</evidence>
<proteinExistence type="inferred from homology"/>
<dbReference type="EMBL" id="NIQC01000016">
    <property type="protein sequence ID" value="OWZ83538.1"/>
    <property type="molecule type" value="Genomic_DNA"/>
</dbReference>
<evidence type="ECO:0000313" key="3">
    <source>
        <dbReference type="Proteomes" id="UP000214588"/>
    </source>
</evidence>
<gene>
    <name evidence="2" type="ORF">CDO51_07995</name>
</gene>
<dbReference type="NCBIfam" id="NF002542">
    <property type="entry name" value="PRK02101.1-3"/>
    <property type="match status" value="1"/>
</dbReference>
<protein>
    <recommendedName>
        <fullName evidence="1">UPF0246 protein CDO51_07995</fullName>
    </recommendedName>
</protein>